<dbReference type="InterPro" id="IPR005828">
    <property type="entry name" value="MFS_sugar_transport-like"/>
</dbReference>
<dbReference type="InterPro" id="IPR036259">
    <property type="entry name" value="MFS_trans_sf"/>
</dbReference>
<dbReference type="AlphaFoldDB" id="A0A0C9TZA2"/>
<evidence type="ECO:0000313" key="6">
    <source>
        <dbReference type="EMBL" id="KIJ15663.1"/>
    </source>
</evidence>
<dbReference type="HOGENOM" id="CLU_001265_46_12_1"/>
<dbReference type="GO" id="GO:0046943">
    <property type="term" value="F:carboxylic acid transmembrane transporter activity"/>
    <property type="evidence" value="ECO:0007669"/>
    <property type="project" value="TreeGrafter"/>
</dbReference>
<dbReference type="GO" id="GO:0005886">
    <property type="term" value="C:plasma membrane"/>
    <property type="evidence" value="ECO:0007669"/>
    <property type="project" value="TreeGrafter"/>
</dbReference>
<dbReference type="EMBL" id="KN819336">
    <property type="protein sequence ID" value="KIJ15663.1"/>
    <property type="molecule type" value="Genomic_DNA"/>
</dbReference>
<evidence type="ECO:0000256" key="2">
    <source>
        <dbReference type="ARBA" id="ARBA00022692"/>
    </source>
</evidence>
<evidence type="ECO:0000256" key="4">
    <source>
        <dbReference type="ARBA" id="ARBA00023136"/>
    </source>
</evidence>
<protein>
    <recommendedName>
        <fullName evidence="8">Major facilitator superfamily (MFS) profile domain-containing protein</fullName>
    </recommendedName>
</protein>
<evidence type="ECO:0000256" key="5">
    <source>
        <dbReference type="SAM" id="Phobius"/>
    </source>
</evidence>
<proteinExistence type="predicted"/>
<keyword evidence="7" id="KW-1185">Reference proteome</keyword>
<keyword evidence="3 5" id="KW-1133">Transmembrane helix</keyword>
<feature type="transmembrane region" description="Helical" evidence="5">
    <location>
        <begin position="272"/>
        <end position="289"/>
    </location>
</feature>
<name>A0A0C9TZA2_PAXIN</name>
<feature type="transmembrane region" description="Helical" evidence="5">
    <location>
        <begin position="51"/>
        <end position="71"/>
    </location>
</feature>
<feature type="transmembrane region" description="Helical" evidence="5">
    <location>
        <begin position="103"/>
        <end position="125"/>
    </location>
</feature>
<keyword evidence="2 5" id="KW-0812">Transmembrane</keyword>
<evidence type="ECO:0008006" key="8">
    <source>
        <dbReference type="Google" id="ProtNLM"/>
    </source>
</evidence>
<organism evidence="6 7">
    <name type="scientific">Paxillus involutus ATCC 200175</name>
    <dbReference type="NCBI Taxonomy" id="664439"/>
    <lineage>
        <taxon>Eukaryota</taxon>
        <taxon>Fungi</taxon>
        <taxon>Dikarya</taxon>
        <taxon>Basidiomycota</taxon>
        <taxon>Agaricomycotina</taxon>
        <taxon>Agaricomycetes</taxon>
        <taxon>Agaricomycetidae</taxon>
        <taxon>Boletales</taxon>
        <taxon>Paxilineae</taxon>
        <taxon>Paxillaceae</taxon>
        <taxon>Paxillus</taxon>
    </lineage>
</organism>
<dbReference type="OrthoDB" id="2261376at2759"/>
<feature type="transmembrane region" description="Helical" evidence="5">
    <location>
        <begin position="156"/>
        <end position="177"/>
    </location>
</feature>
<reference evidence="7" key="2">
    <citation type="submission" date="2015-01" db="EMBL/GenBank/DDBJ databases">
        <title>Evolutionary Origins and Diversification of the Mycorrhizal Mutualists.</title>
        <authorList>
            <consortium name="DOE Joint Genome Institute"/>
            <consortium name="Mycorrhizal Genomics Consortium"/>
            <person name="Kohler A."/>
            <person name="Kuo A."/>
            <person name="Nagy L.G."/>
            <person name="Floudas D."/>
            <person name="Copeland A."/>
            <person name="Barry K.W."/>
            <person name="Cichocki N."/>
            <person name="Veneault-Fourrey C."/>
            <person name="LaButti K."/>
            <person name="Lindquist E.A."/>
            <person name="Lipzen A."/>
            <person name="Lundell T."/>
            <person name="Morin E."/>
            <person name="Murat C."/>
            <person name="Riley R."/>
            <person name="Ohm R."/>
            <person name="Sun H."/>
            <person name="Tunlid A."/>
            <person name="Henrissat B."/>
            <person name="Grigoriev I.V."/>
            <person name="Hibbett D.S."/>
            <person name="Martin F."/>
        </authorList>
    </citation>
    <scope>NUCLEOTIDE SEQUENCE [LARGE SCALE GENOMIC DNA]</scope>
    <source>
        <strain evidence="7">ATCC 200175</strain>
    </source>
</reference>
<evidence type="ECO:0000256" key="3">
    <source>
        <dbReference type="ARBA" id="ARBA00022989"/>
    </source>
</evidence>
<feature type="transmembrane region" description="Helical" evidence="5">
    <location>
        <begin position="78"/>
        <end position="97"/>
    </location>
</feature>
<gene>
    <name evidence="6" type="ORF">PAXINDRAFT_163069</name>
</gene>
<keyword evidence="4 5" id="KW-0472">Membrane</keyword>
<reference evidence="6 7" key="1">
    <citation type="submission" date="2014-06" db="EMBL/GenBank/DDBJ databases">
        <authorList>
            <consortium name="DOE Joint Genome Institute"/>
            <person name="Kuo A."/>
            <person name="Kohler A."/>
            <person name="Nagy L.G."/>
            <person name="Floudas D."/>
            <person name="Copeland A."/>
            <person name="Barry K.W."/>
            <person name="Cichocki N."/>
            <person name="Veneault-Fourrey C."/>
            <person name="LaButti K."/>
            <person name="Lindquist E.A."/>
            <person name="Lipzen A."/>
            <person name="Lundell T."/>
            <person name="Morin E."/>
            <person name="Murat C."/>
            <person name="Sun H."/>
            <person name="Tunlid A."/>
            <person name="Henrissat B."/>
            <person name="Grigoriev I.V."/>
            <person name="Hibbett D.S."/>
            <person name="Martin F."/>
            <person name="Nordberg H.P."/>
            <person name="Cantor M.N."/>
            <person name="Hua S.X."/>
        </authorList>
    </citation>
    <scope>NUCLEOTIDE SEQUENCE [LARGE SCALE GENOMIC DNA]</scope>
    <source>
        <strain evidence="6 7">ATCC 200175</strain>
    </source>
</reference>
<dbReference type="Pfam" id="PF00083">
    <property type="entry name" value="Sugar_tr"/>
    <property type="match status" value="1"/>
</dbReference>
<dbReference type="SUPFAM" id="SSF103473">
    <property type="entry name" value="MFS general substrate transporter"/>
    <property type="match status" value="1"/>
</dbReference>
<comment type="subcellular location">
    <subcellularLocation>
        <location evidence="1">Membrane</location>
        <topology evidence="1">Multi-pass membrane protein</topology>
    </subcellularLocation>
</comment>
<dbReference type="PANTHER" id="PTHR23508">
    <property type="entry name" value="CARBOXYLIC ACID TRANSPORTER PROTEIN HOMOLOG"/>
    <property type="match status" value="1"/>
</dbReference>
<accession>A0A0C9TZA2</accession>
<evidence type="ECO:0000256" key="1">
    <source>
        <dbReference type="ARBA" id="ARBA00004141"/>
    </source>
</evidence>
<dbReference type="PANTHER" id="PTHR23508:SF10">
    <property type="entry name" value="CARBOXYLIC ACID TRANSPORTER PROTEIN HOMOLOG"/>
    <property type="match status" value="1"/>
</dbReference>
<feature type="transmembrane region" description="Helical" evidence="5">
    <location>
        <begin position="241"/>
        <end position="265"/>
    </location>
</feature>
<evidence type="ECO:0000313" key="7">
    <source>
        <dbReference type="Proteomes" id="UP000053647"/>
    </source>
</evidence>
<dbReference type="Gene3D" id="1.20.1250.20">
    <property type="entry name" value="MFS general substrate transporter like domains"/>
    <property type="match status" value="1"/>
</dbReference>
<feature type="transmembrane region" description="Helical" evidence="5">
    <location>
        <begin position="309"/>
        <end position="327"/>
    </location>
</feature>
<sequence>MPGLKDLSSVSHIFACGTALFSDGYANSVIGAVLERIYGSDVMTANNHSKAFTSVTFAGTVVGMLIFGWVSDKIGRKFGMISATGIVALFILSAASAGANNSVAGMLAMLAACRFLIGIGIGAGYPCGTVSASEQSEEGAIAKNAQHRFGNNHIRAVWRLSLGLGVVPALAVLLWRLRMTEPLSYKDSMKSARIPYWLVVKRYWKGLFAPSPSWFTYDFISYTYISSTITNNVTGNNTSSIVVFGWSVVVNLFYMSSTIIGAFLVDYWGPKATMIAGLLAQAIVYGIFLSFGEFDLGGDKTAKGNTGPFLVGSGLAILSALVVFFLVRPLSYDGMKEEDVKFRMHLEGPGFDTSLMGVPDSEVSSTISEEEKAAQTA</sequence>
<dbReference type="Proteomes" id="UP000053647">
    <property type="component" value="Unassembled WGS sequence"/>
</dbReference>